<proteinExistence type="predicted"/>
<evidence type="ECO:0000313" key="1">
    <source>
        <dbReference type="EMBL" id="PKU75802.1"/>
    </source>
</evidence>
<reference evidence="1 2" key="2">
    <citation type="journal article" date="2017" name="Nature">
        <title>The Apostasia genome and the evolution of orchids.</title>
        <authorList>
            <person name="Zhang G.Q."/>
            <person name="Liu K.W."/>
            <person name="Li Z."/>
            <person name="Lohaus R."/>
            <person name="Hsiao Y.Y."/>
            <person name="Niu S.C."/>
            <person name="Wang J.Y."/>
            <person name="Lin Y.C."/>
            <person name="Xu Q."/>
            <person name="Chen L.J."/>
            <person name="Yoshida K."/>
            <person name="Fujiwara S."/>
            <person name="Wang Z.W."/>
            <person name="Zhang Y.Q."/>
            <person name="Mitsuda N."/>
            <person name="Wang M."/>
            <person name="Liu G.H."/>
            <person name="Pecoraro L."/>
            <person name="Huang H.X."/>
            <person name="Xiao X.J."/>
            <person name="Lin M."/>
            <person name="Wu X.Y."/>
            <person name="Wu W.L."/>
            <person name="Chen Y.Y."/>
            <person name="Chang S.B."/>
            <person name="Sakamoto S."/>
            <person name="Ohme-Takagi M."/>
            <person name="Yagi M."/>
            <person name="Zeng S.J."/>
            <person name="Shen C.Y."/>
            <person name="Yeh C.M."/>
            <person name="Luo Y.B."/>
            <person name="Tsai W.C."/>
            <person name="Van de Peer Y."/>
            <person name="Liu Z.J."/>
        </authorList>
    </citation>
    <scope>NUCLEOTIDE SEQUENCE [LARGE SCALE GENOMIC DNA]</scope>
    <source>
        <tissue evidence="1">The whole plant</tissue>
    </source>
</reference>
<sequence>MLRLSTTTHERNKEIFWLDEKPENDPLATRQIATLGPPLRSLMEQKFIRGLSSQWNISTTCELSASCQRNGWQSWAWAGGQCGKLERASLHETDRSINRSMPSPMRFERNLWGAKFGERYMS</sequence>
<accession>A0A2I0WJI1</accession>
<dbReference type="EMBL" id="KZ502571">
    <property type="protein sequence ID" value="PKU75802.1"/>
    <property type="molecule type" value="Genomic_DNA"/>
</dbReference>
<organism evidence="1 2">
    <name type="scientific">Dendrobium catenatum</name>
    <dbReference type="NCBI Taxonomy" id="906689"/>
    <lineage>
        <taxon>Eukaryota</taxon>
        <taxon>Viridiplantae</taxon>
        <taxon>Streptophyta</taxon>
        <taxon>Embryophyta</taxon>
        <taxon>Tracheophyta</taxon>
        <taxon>Spermatophyta</taxon>
        <taxon>Magnoliopsida</taxon>
        <taxon>Liliopsida</taxon>
        <taxon>Asparagales</taxon>
        <taxon>Orchidaceae</taxon>
        <taxon>Epidendroideae</taxon>
        <taxon>Malaxideae</taxon>
        <taxon>Dendrobiinae</taxon>
        <taxon>Dendrobium</taxon>
    </lineage>
</organism>
<name>A0A2I0WJI1_9ASPA</name>
<protein>
    <submittedName>
        <fullName evidence="1">Uncharacterized protein</fullName>
    </submittedName>
</protein>
<gene>
    <name evidence="1" type="ORF">MA16_Dca020873</name>
</gene>
<evidence type="ECO:0000313" key="2">
    <source>
        <dbReference type="Proteomes" id="UP000233837"/>
    </source>
</evidence>
<dbReference type="AlphaFoldDB" id="A0A2I0WJI1"/>
<reference evidence="1 2" key="1">
    <citation type="journal article" date="2016" name="Sci. Rep.">
        <title>The Dendrobium catenatum Lindl. genome sequence provides insights into polysaccharide synthase, floral development and adaptive evolution.</title>
        <authorList>
            <person name="Zhang G.Q."/>
            <person name="Xu Q."/>
            <person name="Bian C."/>
            <person name="Tsai W.C."/>
            <person name="Yeh C.M."/>
            <person name="Liu K.W."/>
            <person name="Yoshida K."/>
            <person name="Zhang L.S."/>
            <person name="Chang S.B."/>
            <person name="Chen F."/>
            <person name="Shi Y."/>
            <person name="Su Y.Y."/>
            <person name="Zhang Y.Q."/>
            <person name="Chen L.J."/>
            <person name="Yin Y."/>
            <person name="Lin M."/>
            <person name="Huang H."/>
            <person name="Deng H."/>
            <person name="Wang Z.W."/>
            <person name="Zhu S.L."/>
            <person name="Zhao X."/>
            <person name="Deng C."/>
            <person name="Niu S.C."/>
            <person name="Huang J."/>
            <person name="Wang M."/>
            <person name="Liu G.H."/>
            <person name="Yang H.J."/>
            <person name="Xiao X.J."/>
            <person name="Hsiao Y.Y."/>
            <person name="Wu W.L."/>
            <person name="Chen Y.Y."/>
            <person name="Mitsuda N."/>
            <person name="Ohme-Takagi M."/>
            <person name="Luo Y.B."/>
            <person name="Van de Peer Y."/>
            <person name="Liu Z.J."/>
        </authorList>
    </citation>
    <scope>NUCLEOTIDE SEQUENCE [LARGE SCALE GENOMIC DNA]</scope>
    <source>
        <tissue evidence="1">The whole plant</tissue>
    </source>
</reference>
<keyword evidence="2" id="KW-1185">Reference proteome</keyword>
<dbReference type="Proteomes" id="UP000233837">
    <property type="component" value="Unassembled WGS sequence"/>
</dbReference>